<evidence type="ECO:0000256" key="1">
    <source>
        <dbReference type="ARBA" id="ARBA00004370"/>
    </source>
</evidence>
<feature type="chain" id="PRO_5046439531" evidence="3">
    <location>
        <begin position="21"/>
        <end position="378"/>
    </location>
</feature>
<sequence>MRRLSVLILAVILWPSEAAAGIIPTRQQVDRWLAPLGANRTFNPDQGIDWGIMPGPFYTPELGAGVGAVVAGLYRPDPDDHISQNSSVTLSGYASSTGAFGLQVNNYGFYDQDKWRFFVQGELSDTPTWYWGKGFRAGSNNRNKQRYVAREISMMPQVMRQIASRTYFGLGWSLNNMQAGSVHDPQKNGPALEADGRGVFSSGPLISLSYDSRDFLPNPHKGISASLQYIRYSPQTGSNTRFDAWTAHFSAYHEIDKKRVLAWEINGAFTSGQVPWNMLPSLGDSDHFRGYYPGRYRERDVISTQLEYRQSPSWRNGIVGWIGSGTMASHFSAAAGQRWLPTIGAGYRFAFKPGVNIRLDYGIGKNSSAFYFQAGEAF</sequence>
<evidence type="ECO:0000313" key="5">
    <source>
        <dbReference type="EMBL" id="MFC6361639.1"/>
    </source>
</evidence>
<name>A0ABW1VL23_9GAMM</name>
<evidence type="ECO:0000313" key="6">
    <source>
        <dbReference type="Proteomes" id="UP001596215"/>
    </source>
</evidence>
<gene>
    <name evidence="5" type="ORF">ACFP73_05905</name>
</gene>
<feature type="signal peptide" evidence="3">
    <location>
        <begin position="1"/>
        <end position="20"/>
    </location>
</feature>
<evidence type="ECO:0000259" key="4">
    <source>
        <dbReference type="Pfam" id="PF01103"/>
    </source>
</evidence>
<comment type="caution">
    <text evidence="5">The sequence shown here is derived from an EMBL/GenBank/DDBJ whole genome shotgun (WGS) entry which is preliminary data.</text>
</comment>
<dbReference type="Gene3D" id="2.40.160.50">
    <property type="entry name" value="membrane protein fhac: a member of the omp85/tpsb transporter family"/>
    <property type="match status" value="1"/>
</dbReference>
<accession>A0ABW1VL23</accession>
<dbReference type="RefSeq" id="WP_343878299.1">
    <property type="nucleotide sequence ID" value="NZ_BAAAFW010000095.1"/>
</dbReference>
<keyword evidence="2" id="KW-0472">Membrane</keyword>
<proteinExistence type="predicted"/>
<evidence type="ECO:0000256" key="2">
    <source>
        <dbReference type="ARBA" id="ARBA00023136"/>
    </source>
</evidence>
<evidence type="ECO:0000256" key="3">
    <source>
        <dbReference type="SAM" id="SignalP"/>
    </source>
</evidence>
<keyword evidence="6" id="KW-1185">Reference proteome</keyword>
<feature type="domain" description="Bacterial surface antigen (D15)" evidence="4">
    <location>
        <begin position="139"/>
        <end position="305"/>
    </location>
</feature>
<comment type="subcellular location">
    <subcellularLocation>
        <location evidence="1">Membrane</location>
    </subcellularLocation>
</comment>
<dbReference type="Proteomes" id="UP001596215">
    <property type="component" value="Unassembled WGS sequence"/>
</dbReference>
<dbReference type="InterPro" id="IPR000184">
    <property type="entry name" value="Bac_surfAg_D15"/>
</dbReference>
<organism evidence="5 6">
    <name type="scientific">Tatumella punctata</name>
    <dbReference type="NCBI Taxonomy" id="399969"/>
    <lineage>
        <taxon>Bacteria</taxon>
        <taxon>Pseudomonadati</taxon>
        <taxon>Pseudomonadota</taxon>
        <taxon>Gammaproteobacteria</taxon>
        <taxon>Enterobacterales</taxon>
        <taxon>Erwiniaceae</taxon>
        <taxon>Tatumella</taxon>
    </lineage>
</organism>
<reference evidence="6" key="1">
    <citation type="journal article" date="2019" name="Int. J. Syst. Evol. Microbiol.">
        <title>The Global Catalogue of Microorganisms (GCM) 10K type strain sequencing project: providing services to taxonomists for standard genome sequencing and annotation.</title>
        <authorList>
            <consortium name="The Broad Institute Genomics Platform"/>
            <consortium name="The Broad Institute Genome Sequencing Center for Infectious Disease"/>
            <person name="Wu L."/>
            <person name="Ma J."/>
        </authorList>
    </citation>
    <scope>NUCLEOTIDE SEQUENCE [LARGE SCALE GENOMIC DNA]</scope>
    <source>
        <strain evidence="6">CGMCC 4.1530</strain>
    </source>
</reference>
<protein>
    <submittedName>
        <fullName evidence="5">BamA/TamA family outer membrane protein</fullName>
    </submittedName>
</protein>
<dbReference type="Pfam" id="PF01103">
    <property type="entry name" value="Omp85"/>
    <property type="match status" value="1"/>
</dbReference>
<dbReference type="EMBL" id="JBHSUC010000005">
    <property type="protein sequence ID" value="MFC6361639.1"/>
    <property type="molecule type" value="Genomic_DNA"/>
</dbReference>
<keyword evidence="3" id="KW-0732">Signal</keyword>